<accession>A0ABM6UIZ0</accession>
<dbReference type="PRINTS" id="PR00415">
    <property type="entry name" value="ACONITASE"/>
</dbReference>
<comment type="cofactor">
    <cofactor evidence="13">
        <name>[4Fe-4S] cluster</name>
        <dbReference type="ChEBI" id="CHEBI:49883"/>
    </cofactor>
    <text evidence="13">Binds 1 [4Fe-4S] cluster per subunit.</text>
</comment>
<dbReference type="PROSITE" id="PS01244">
    <property type="entry name" value="ACONITASE_2"/>
    <property type="match status" value="1"/>
</dbReference>
<dbReference type="Gene3D" id="3.30.499.10">
    <property type="entry name" value="Aconitase, domain 3"/>
    <property type="match status" value="2"/>
</dbReference>
<feature type="binding site" evidence="13">
    <location>
        <position position="411"/>
    </location>
    <ligand>
        <name>[4Fe-4S] cluster</name>
        <dbReference type="ChEBI" id="CHEBI:49883"/>
    </ligand>
</feature>
<evidence type="ECO:0000256" key="7">
    <source>
        <dbReference type="ARBA" id="ARBA00022605"/>
    </source>
</evidence>
<dbReference type="NCBIfam" id="NF009116">
    <property type="entry name" value="PRK12466.1"/>
    <property type="match status" value="1"/>
</dbReference>
<dbReference type="InterPro" id="IPR033941">
    <property type="entry name" value="IPMI_cat"/>
</dbReference>
<dbReference type="Proteomes" id="UP000241936">
    <property type="component" value="Chromosome"/>
</dbReference>
<dbReference type="RefSeq" id="WP_076384237.1">
    <property type="nucleotide sequence ID" value="NZ_CP024081.1"/>
</dbReference>
<keyword evidence="8 13" id="KW-0479">Metal-binding</keyword>
<comment type="function">
    <text evidence="2 13">Catalyzes the isomerization between 2-isopropylmalate and 3-isopropylmalate, via the formation of 2-isopropylmaleate.</text>
</comment>
<dbReference type="InterPro" id="IPR036008">
    <property type="entry name" value="Aconitase_4Fe-4S_dom"/>
</dbReference>
<dbReference type="PROSITE" id="PS00450">
    <property type="entry name" value="ACONITASE_1"/>
    <property type="match status" value="1"/>
</dbReference>
<proteinExistence type="inferred from homology"/>
<evidence type="ECO:0000256" key="4">
    <source>
        <dbReference type="ARBA" id="ARBA00011271"/>
    </source>
</evidence>
<protein>
    <recommendedName>
        <fullName evidence="13">3-isopropylmalate dehydratase large subunit</fullName>
        <ecNumber evidence="13">4.2.1.33</ecNumber>
    </recommendedName>
    <alternativeName>
        <fullName evidence="13">Alpha-IPM isomerase</fullName>
        <shortName evidence="13">IPMI</shortName>
    </alternativeName>
    <alternativeName>
        <fullName evidence="13">Isopropylmalate isomerase</fullName>
    </alternativeName>
</protein>
<comment type="similarity">
    <text evidence="13">Belongs to the aconitase/IPM isomerase family. LeuC type 1 subfamily.</text>
</comment>
<name>A0ABM6UIZ0_9PSED</name>
<gene>
    <name evidence="13 15" type="primary">leuC</name>
    <name evidence="15" type="ORF">CRX69_21055</name>
</gene>
<keyword evidence="9 13" id="KW-0408">Iron</keyword>
<feature type="binding site" evidence="13">
    <location>
        <position position="414"/>
    </location>
    <ligand>
        <name>[4Fe-4S] cluster</name>
        <dbReference type="ChEBI" id="CHEBI:49883"/>
    </ligand>
</feature>
<dbReference type="InterPro" id="IPR050067">
    <property type="entry name" value="IPM_dehydratase_rel_enz"/>
</dbReference>
<dbReference type="PANTHER" id="PTHR43822">
    <property type="entry name" value="HOMOACONITASE, MITOCHONDRIAL-RELATED"/>
    <property type="match status" value="1"/>
</dbReference>
<feature type="binding site" evidence="13">
    <location>
        <position position="351"/>
    </location>
    <ligand>
        <name>[4Fe-4S] cluster</name>
        <dbReference type="ChEBI" id="CHEBI:49883"/>
    </ligand>
</feature>
<dbReference type="EC" id="4.2.1.33" evidence="13"/>
<evidence type="ECO:0000313" key="15">
    <source>
        <dbReference type="EMBL" id="AVU77540.1"/>
    </source>
</evidence>
<keyword evidence="12 13" id="KW-0100">Branched-chain amino acid biosynthesis</keyword>
<evidence type="ECO:0000256" key="3">
    <source>
        <dbReference type="ARBA" id="ARBA00004729"/>
    </source>
</evidence>
<dbReference type="PANTHER" id="PTHR43822:SF9">
    <property type="entry name" value="3-ISOPROPYLMALATE DEHYDRATASE"/>
    <property type="match status" value="1"/>
</dbReference>
<sequence>MKGPRTLYQKHIDAHTVCTLDDHGHVLLYIDRQVANEYTSPQAFSGLREANRTVWRPSSTLCVVDHVNPTAPDRVAAMPDAGGALQVSYFEQNCRDFGIELFDVLDKRQGIEHVVAPEQGFILPGMVVAAGDSHTTTYGALGAFGFGIGTSEIEHLLATQTLVYKRLKTLRVNVHGRMGAGVTSKDIIMALIRDIGASGATGYAIEFSGPTIESLSVEARMTICNMAVEAGARGAFMAPDEKVYAYLKDKPRAPKGALWEQAVEKWKTLYSDPGAHFDKEVELDASALEPMVTWGTSPDQAAPIGECVPDPRLESDLIRRQDLQRALRYMGLEPGTRLAGVPISHAFIGSCTNARIEDLRDVARIVRGRKVAASVRAMIVPGSTLVRDQAQAEGLAQIFKDAGFEWRQSGCSMCLAMNDDVLSPGDRCASSTNRNFEGRQGAGARTHLMSPAMVAAAAICGHLTDVRQLSMES</sequence>
<dbReference type="InterPro" id="IPR004430">
    <property type="entry name" value="3-IsopropMal_deHydase_lsu"/>
</dbReference>
<evidence type="ECO:0000259" key="14">
    <source>
        <dbReference type="Pfam" id="PF00330"/>
    </source>
</evidence>
<keyword evidence="11 13" id="KW-0456">Lyase</keyword>
<evidence type="ECO:0000256" key="13">
    <source>
        <dbReference type="HAMAP-Rule" id="MF_01026"/>
    </source>
</evidence>
<evidence type="ECO:0000256" key="5">
    <source>
        <dbReference type="ARBA" id="ARBA00022430"/>
    </source>
</evidence>
<evidence type="ECO:0000256" key="1">
    <source>
        <dbReference type="ARBA" id="ARBA00000491"/>
    </source>
</evidence>
<keyword evidence="6 13" id="KW-0004">4Fe-4S</keyword>
<dbReference type="InterPro" id="IPR001030">
    <property type="entry name" value="Acoase/IPM_deHydtase_lsu_aba"/>
</dbReference>
<dbReference type="InterPro" id="IPR018136">
    <property type="entry name" value="Aconitase_4Fe-4S_BS"/>
</dbReference>
<reference evidence="15 16" key="1">
    <citation type="journal article" date="2018" name="Front. Microbiol.">
        <title>Pseudomonas rhizophila S211, a New Plant Growth-Promoting Rhizobacterium with Potential in Pesticide-Bioremediation.</title>
        <authorList>
            <person name="Hassen W."/>
            <person name="Neifar M."/>
            <person name="Cherif H."/>
            <person name="Najjari A."/>
            <person name="Chouchane H."/>
            <person name="Driouich R.C."/>
            <person name="Salah A."/>
            <person name="Naili F."/>
            <person name="Mosbah A."/>
            <person name="Souissi Y."/>
            <person name="Raddadi N."/>
            <person name="Ouzari H.I."/>
            <person name="Fava F."/>
            <person name="Cherif A."/>
        </authorList>
    </citation>
    <scope>NUCLEOTIDE SEQUENCE [LARGE SCALE GENOMIC DNA]</scope>
    <source>
        <strain evidence="15 16">S211</strain>
    </source>
</reference>
<feature type="domain" description="Aconitase/3-isopropylmalate dehydratase large subunit alpha/beta/alpha" evidence="14">
    <location>
        <begin position="12"/>
        <end position="461"/>
    </location>
</feature>
<evidence type="ECO:0000256" key="9">
    <source>
        <dbReference type="ARBA" id="ARBA00023004"/>
    </source>
</evidence>
<dbReference type="InterPro" id="IPR015931">
    <property type="entry name" value="Acnase/IPM_dHydase_lsu_aba_1/3"/>
</dbReference>
<dbReference type="NCBIfam" id="NF004016">
    <property type="entry name" value="PRK05478.1"/>
    <property type="match status" value="1"/>
</dbReference>
<evidence type="ECO:0000256" key="12">
    <source>
        <dbReference type="ARBA" id="ARBA00023304"/>
    </source>
</evidence>
<keyword evidence="5 13" id="KW-0432">Leucine biosynthesis</keyword>
<evidence type="ECO:0000256" key="11">
    <source>
        <dbReference type="ARBA" id="ARBA00023239"/>
    </source>
</evidence>
<dbReference type="NCBIfam" id="TIGR00170">
    <property type="entry name" value="leuC"/>
    <property type="match status" value="1"/>
</dbReference>
<keyword evidence="7 13" id="KW-0028">Amino-acid biosynthesis</keyword>
<evidence type="ECO:0000313" key="16">
    <source>
        <dbReference type="Proteomes" id="UP000241936"/>
    </source>
</evidence>
<dbReference type="CDD" id="cd01583">
    <property type="entry name" value="IPMI"/>
    <property type="match status" value="1"/>
</dbReference>
<evidence type="ECO:0000256" key="2">
    <source>
        <dbReference type="ARBA" id="ARBA00002695"/>
    </source>
</evidence>
<dbReference type="SUPFAM" id="SSF53732">
    <property type="entry name" value="Aconitase iron-sulfur domain"/>
    <property type="match status" value="1"/>
</dbReference>
<comment type="catalytic activity">
    <reaction evidence="1 13">
        <text>(2R,3S)-3-isopropylmalate = (2S)-2-isopropylmalate</text>
        <dbReference type="Rhea" id="RHEA:32287"/>
        <dbReference type="ChEBI" id="CHEBI:1178"/>
        <dbReference type="ChEBI" id="CHEBI:35121"/>
        <dbReference type="EC" id="4.2.1.33"/>
    </reaction>
</comment>
<evidence type="ECO:0000256" key="10">
    <source>
        <dbReference type="ARBA" id="ARBA00023014"/>
    </source>
</evidence>
<evidence type="ECO:0000256" key="8">
    <source>
        <dbReference type="ARBA" id="ARBA00022723"/>
    </source>
</evidence>
<organism evidence="15 16">
    <name type="scientific">Pseudomonas rhizophila</name>
    <dbReference type="NCBI Taxonomy" id="2045200"/>
    <lineage>
        <taxon>Bacteria</taxon>
        <taxon>Pseudomonadati</taxon>
        <taxon>Pseudomonadota</taxon>
        <taxon>Gammaproteobacteria</taxon>
        <taxon>Pseudomonadales</taxon>
        <taxon>Pseudomonadaceae</taxon>
        <taxon>Pseudomonas</taxon>
    </lineage>
</organism>
<keyword evidence="10 13" id="KW-0411">Iron-sulfur</keyword>
<dbReference type="EMBL" id="CP024081">
    <property type="protein sequence ID" value="AVU77540.1"/>
    <property type="molecule type" value="Genomic_DNA"/>
</dbReference>
<evidence type="ECO:0000256" key="6">
    <source>
        <dbReference type="ARBA" id="ARBA00022485"/>
    </source>
</evidence>
<dbReference type="Pfam" id="PF00330">
    <property type="entry name" value="Aconitase"/>
    <property type="match status" value="1"/>
</dbReference>
<comment type="subunit">
    <text evidence="4 13">Heterodimer of LeuC and LeuD.</text>
</comment>
<comment type="pathway">
    <text evidence="3 13">Amino-acid biosynthesis; L-leucine biosynthesis; L-leucine from 3-methyl-2-oxobutanoate: step 2/4.</text>
</comment>
<dbReference type="HAMAP" id="MF_01026">
    <property type="entry name" value="LeuC_type1"/>
    <property type="match status" value="1"/>
</dbReference>
<keyword evidence="16" id="KW-1185">Reference proteome</keyword>